<dbReference type="InterPro" id="IPR050832">
    <property type="entry name" value="Bact_Acetyltransf"/>
</dbReference>
<dbReference type="Pfam" id="PF13508">
    <property type="entry name" value="Acetyltransf_7"/>
    <property type="match status" value="1"/>
</dbReference>
<dbReference type="EMBL" id="AMSI01000009">
    <property type="protein sequence ID" value="EKF41677.1"/>
    <property type="molecule type" value="Genomic_DNA"/>
</dbReference>
<dbReference type="AlphaFoldDB" id="K2PKQ4"/>
<dbReference type="GO" id="GO:0016747">
    <property type="term" value="F:acyltransferase activity, transferring groups other than amino-acyl groups"/>
    <property type="evidence" value="ECO:0007669"/>
    <property type="project" value="InterPro"/>
</dbReference>
<dbReference type="eggNOG" id="COG0456">
    <property type="taxonomic scope" value="Bacteria"/>
</dbReference>
<feature type="domain" description="N-acetyltransferase" evidence="3">
    <location>
        <begin position="12"/>
        <end position="162"/>
    </location>
</feature>
<evidence type="ECO:0000256" key="2">
    <source>
        <dbReference type="ARBA" id="ARBA00023315"/>
    </source>
</evidence>
<dbReference type="PATRIC" id="fig|1231190.3.peg.2847"/>
<comment type="caution">
    <text evidence="4">The sequence shown here is derived from an EMBL/GenBank/DDBJ whole genome shotgun (WGS) entry which is preliminary data.</text>
</comment>
<evidence type="ECO:0000256" key="1">
    <source>
        <dbReference type="ARBA" id="ARBA00022679"/>
    </source>
</evidence>
<name>K2PKQ4_9HYPH</name>
<dbReference type="InterPro" id="IPR016181">
    <property type="entry name" value="Acyl_CoA_acyltransferase"/>
</dbReference>
<proteinExistence type="predicted"/>
<dbReference type="SUPFAM" id="SSF55729">
    <property type="entry name" value="Acyl-CoA N-acyltransferases (Nat)"/>
    <property type="match status" value="1"/>
</dbReference>
<evidence type="ECO:0000259" key="3">
    <source>
        <dbReference type="PROSITE" id="PS51186"/>
    </source>
</evidence>
<organism evidence="4 5">
    <name type="scientific">Nitratireductor indicus C115</name>
    <dbReference type="NCBI Taxonomy" id="1231190"/>
    <lineage>
        <taxon>Bacteria</taxon>
        <taxon>Pseudomonadati</taxon>
        <taxon>Pseudomonadota</taxon>
        <taxon>Alphaproteobacteria</taxon>
        <taxon>Hyphomicrobiales</taxon>
        <taxon>Phyllobacteriaceae</taxon>
        <taxon>Nitratireductor</taxon>
    </lineage>
</organism>
<protein>
    <submittedName>
        <fullName evidence="4">N-acetyltransferase GCN5</fullName>
    </submittedName>
</protein>
<dbReference type="PROSITE" id="PS51186">
    <property type="entry name" value="GNAT"/>
    <property type="match status" value="1"/>
</dbReference>
<keyword evidence="2" id="KW-0012">Acyltransferase</keyword>
<dbReference type="Gene3D" id="3.40.630.30">
    <property type="match status" value="1"/>
</dbReference>
<dbReference type="InterPro" id="IPR000182">
    <property type="entry name" value="GNAT_dom"/>
</dbReference>
<gene>
    <name evidence="4" type="ORF">NA8A_13709</name>
</gene>
<accession>K2PKQ4</accession>
<sequence>MGRTTVEPGPDYVIRAYRDSDAERLSDVEKRAAQLFAVHGYPDIAEAPATRVEDFDAIASQNRIFVAVHAQEGPAGFAIAGPVSSFLHLLELSVAPEHGRRGLGGALLAAVVEASRAQGLEGVSLSTFRTLPFNGPFYARHGFVELPLEEAPEALKERFFAEIPPGVAAQSRFLMLRRNTKI</sequence>
<dbReference type="CDD" id="cd04301">
    <property type="entry name" value="NAT_SF"/>
    <property type="match status" value="1"/>
</dbReference>
<keyword evidence="1 4" id="KW-0808">Transferase</keyword>
<dbReference type="PANTHER" id="PTHR43877">
    <property type="entry name" value="AMINOALKYLPHOSPHONATE N-ACETYLTRANSFERASE-RELATED-RELATED"/>
    <property type="match status" value="1"/>
</dbReference>
<dbReference type="STRING" id="721133.SAMN05216176_109206"/>
<reference evidence="4 5" key="1">
    <citation type="journal article" date="2012" name="J. Bacteriol.">
        <title>Genome Sequence of Nitratireductor indicus Type Strain C115.</title>
        <authorList>
            <person name="Lai Q."/>
            <person name="Li G."/>
            <person name="Yu Z."/>
            <person name="Shao Z."/>
        </authorList>
    </citation>
    <scope>NUCLEOTIDE SEQUENCE [LARGE SCALE GENOMIC DNA]</scope>
    <source>
        <strain evidence="4 5">C115</strain>
    </source>
</reference>
<keyword evidence="5" id="KW-1185">Reference proteome</keyword>
<evidence type="ECO:0000313" key="4">
    <source>
        <dbReference type="EMBL" id="EKF41677.1"/>
    </source>
</evidence>
<dbReference type="OrthoDB" id="572496at2"/>
<dbReference type="Proteomes" id="UP000007374">
    <property type="component" value="Unassembled WGS sequence"/>
</dbReference>
<dbReference type="RefSeq" id="WP_009450917.1">
    <property type="nucleotide sequence ID" value="NZ_AMSI01000009.1"/>
</dbReference>
<evidence type="ECO:0000313" key="5">
    <source>
        <dbReference type="Proteomes" id="UP000007374"/>
    </source>
</evidence>